<feature type="transmembrane region" description="Helical" evidence="1">
    <location>
        <begin position="93"/>
        <end position="115"/>
    </location>
</feature>
<reference evidence="2" key="1">
    <citation type="submission" date="2019-05" db="EMBL/GenBank/DDBJ databases">
        <authorList>
            <person name="Naeem R."/>
            <person name="Antony C."/>
            <person name="Guan Q."/>
        </authorList>
    </citation>
    <scope>NUCLEOTIDE SEQUENCE</scope>
    <source>
        <strain evidence="2">2</strain>
    </source>
</reference>
<dbReference type="Pfam" id="PF09948">
    <property type="entry name" value="PpoB2"/>
    <property type="match status" value="1"/>
</dbReference>
<dbReference type="AlphaFoldDB" id="A0A653F062"/>
<keyword evidence="1" id="KW-0812">Transmembrane</keyword>
<dbReference type="EMBL" id="LR589136">
    <property type="protein sequence ID" value="VTP02561.1"/>
    <property type="molecule type" value="Genomic_DNA"/>
</dbReference>
<organism evidence="2">
    <name type="scientific">Mycobacterium riyadhense</name>
    <dbReference type="NCBI Taxonomy" id="486698"/>
    <lineage>
        <taxon>Bacteria</taxon>
        <taxon>Bacillati</taxon>
        <taxon>Actinomycetota</taxon>
        <taxon>Actinomycetes</taxon>
        <taxon>Mycobacteriales</taxon>
        <taxon>Mycobacteriaceae</taxon>
        <taxon>Mycobacterium</taxon>
    </lineage>
</organism>
<feature type="transmembrane region" description="Helical" evidence="1">
    <location>
        <begin position="231"/>
        <end position="252"/>
    </location>
</feature>
<protein>
    <recommendedName>
        <fullName evidence="3">Metal-binding integral membrane protein</fullName>
    </recommendedName>
</protein>
<feature type="transmembrane region" description="Helical" evidence="1">
    <location>
        <begin position="58"/>
        <end position="81"/>
    </location>
</feature>
<proteinExistence type="predicted"/>
<keyword evidence="1" id="KW-0472">Membrane</keyword>
<evidence type="ECO:0008006" key="3">
    <source>
        <dbReference type="Google" id="ProtNLM"/>
    </source>
</evidence>
<keyword evidence="1" id="KW-1133">Transmembrane helix</keyword>
<sequence length="255" mass="27627">MDSSEVRERSRSDMWVPAVLLSLAGLTWWWSWVSADSMRGDAMSMDAMSMDNMPSMSFAAFLVAWVAMMAAMMFPAVVPVVGRYARAAAGNAVAVVIFVVGYLALWSAAGVPAFLAWSRLNGPLAHAYPWAGRLAGAVAVAAGLYQLTPLKAMCLRHCRAPMCFLGHGEHLDRPARAFLAGGRHGMFCIGSCWMLMALLIAFGTMQLGWMLALAVVIWLEKLAPFGDRLRWVSAAMLVVLGVALLVHPAFVVHLV</sequence>
<name>A0A653F062_9MYCO</name>
<feature type="transmembrane region" description="Helical" evidence="1">
    <location>
        <begin position="127"/>
        <end position="147"/>
    </location>
</feature>
<feature type="transmembrane region" description="Helical" evidence="1">
    <location>
        <begin position="12"/>
        <end position="30"/>
    </location>
</feature>
<feature type="transmembrane region" description="Helical" evidence="1">
    <location>
        <begin position="193"/>
        <end position="219"/>
    </location>
</feature>
<gene>
    <name evidence="2" type="ORF">BIN_B_04581</name>
</gene>
<dbReference type="InterPro" id="IPR018688">
    <property type="entry name" value="PpoB2-like"/>
</dbReference>
<evidence type="ECO:0000313" key="2">
    <source>
        <dbReference type="EMBL" id="VTP02561.1"/>
    </source>
</evidence>
<accession>A0A653F062</accession>
<evidence type="ECO:0000256" key="1">
    <source>
        <dbReference type="SAM" id="Phobius"/>
    </source>
</evidence>